<name>A0A4R6Z9P9_9GAMM</name>
<evidence type="ECO:0000256" key="3">
    <source>
        <dbReference type="ARBA" id="ARBA00022729"/>
    </source>
</evidence>
<keyword evidence="5" id="KW-1133">Transmembrane helix</keyword>
<keyword evidence="5" id="KW-0472">Membrane</keyword>
<feature type="compositionally biased region" description="Polar residues" evidence="4">
    <location>
        <begin position="1364"/>
        <end position="1373"/>
    </location>
</feature>
<dbReference type="SUPFAM" id="SSF117074">
    <property type="entry name" value="Hypothetical protein PA1324"/>
    <property type="match status" value="2"/>
</dbReference>
<keyword evidence="3 6" id="KW-0732">Signal</keyword>
<evidence type="ECO:0000259" key="7">
    <source>
        <dbReference type="Pfam" id="PF01345"/>
    </source>
</evidence>
<feature type="transmembrane region" description="Helical" evidence="5">
    <location>
        <begin position="1980"/>
        <end position="2001"/>
    </location>
</feature>
<protein>
    <submittedName>
        <fullName evidence="10">Putative repeat protein (TIGR01451 family)</fullName>
    </submittedName>
</protein>
<evidence type="ECO:0000256" key="2">
    <source>
        <dbReference type="ARBA" id="ARBA00022525"/>
    </source>
</evidence>
<dbReference type="Gene3D" id="2.60.40.10">
    <property type="entry name" value="Immunoglobulins"/>
    <property type="match status" value="4"/>
</dbReference>
<dbReference type="RefSeq" id="WP_133816759.1">
    <property type="nucleotide sequence ID" value="NZ_SNZH01000001.1"/>
</dbReference>
<feature type="region of interest" description="Disordered" evidence="4">
    <location>
        <begin position="1741"/>
        <end position="1813"/>
    </location>
</feature>
<evidence type="ECO:0000256" key="6">
    <source>
        <dbReference type="SAM" id="SignalP"/>
    </source>
</evidence>
<dbReference type="EMBL" id="SNZH01000001">
    <property type="protein sequence ID" value="TDR48640.1"/>
    <property type="molecule type" value="Genomic_DNA"/>
</dbReference>
<keyword evidence="5" id="KW-0812">Transmembrane</keyword>
<dbReference type="Pfam" id="PF20009">
    <property type="entry name" value="GEVED"/>
    <property type="match status" value="4"/>
</dbReference>
<dbReference type="InterPro" id="IPR047589">
    <property type="entry name" value="DUF11_rpt"/>
</dbReference>
<dbReference type="PANTHER" id="PTHR23303:SF15">
    <property type="entry name" value="COLOSSIN-A"/>
    <property type="match status" value="1"/>
</dbReference>
<keyword evidence="11" id="KW-1185">Reference proteome</keyword>
<dbReference type="PANTHER" id="PTHR23303">
    <property type="entry name" value="CARBOXYPEPTIDASE REGULATORY REGION-CONTAINING"/>
    <property type="match status" value="1"/>
</dbReference>
<proteinExistence type="predicted"/>
<feature type="domain" description="GEVED" evidence="9">
    <location>
        <begin position="882"/>
        <end position="957"/>
    </location>
</feature>
<dbReference type="Proteomes" id="UP000295293">
    <property type="component" value="Unassembled WGS sequence"/>
</dbReference>
<gene>
    <name evidence="10" type="ORF">DFR29_101262</name>
</gene>
<feature type="chain" id="PRO_5020732062" evidence="6">
    <location>
        <begin position="29"/>
        <end position="2010"/>
    </location>
</feature>
<dbReference type="InterPro" id="IPR033764">
    <property type="entry name" value="Sdr_B"/>
</dbReference>
<feature type="domain" description="GEVED" evidence="9">
    <location>
        <begin position="1057"/>
        <end position="1133"/>
    </location>
</feature>
<feature type="domain" description="GEVED" evidence="9">
    <location>
        <begin position="1413"/>
        <end position="1488"/>
    </location>
</feature>
<accession>A0A4R6Z9P9</accession>
<feature type="region of interest" description="Disordered" evidence="4">
    <location>
        <begin position="831"/>
        <end position="852"/>
    </location>
</feature>
<feature type="domain" description="DUF11" evidence="7">
    <location>
        <begin position="1644"/>
        <end position="1756"/>
    </location>
</feature>
<evidence type="ECO:0000313" key="11">
    <source>
        <dbReference type="Proteomes" id="UP000295293"/>
    </source>
</evidence>
<feature type="domain" description="GEVED" evidence="9">
    <location>
        <begin position="1234"/>
        <end position="1308"/>
    </location>
</feature>
<feature type="region of interest" description="Disordered" evidence="4">
    <location>
        <begin position="1949"/>
        <end position="1971"/>
    </location>
</feature>
<feature type="region of interest" description="Disordered" evidence="4">
    <location>
        <begin position="1357"/>
        <end position="1382"/>
    </location>
</feature>
<keyword evidence="2" id="KW-0964">Secreted</keyword>
<organism evidence="10 11">
    <name type="scientific">Tahibacter aquaticus</name>
    <dbReference type="NCBI Taxonomy" id="520092"/>
    <lineage>
        <taxon>Bacteria</taxon>
        <taxon>Pseudomonadati</taxon>
        <taxon>Pseudomonadota</taxon>
        <taxon>Gammaproteobacteria</taxon>
        <taxon>Lysobacterales</taxon>
        <taxon>Rhodanobacteraceae</taxon>
        <taxon>Tahibacter</taxon>
    </lineage>
</organism>
<feature type="domain" description="SD-repeat containing protein B" evidence="8">
    <location>
        <begin position="1495"/>
        <end position="1573"/>
    </location>
</feature>
<dbReference type="InterPro" id="IPR051417">
    <property type="entry name" value="SDr/BOS_complex"/>
</dbReference>
<dbReference type="GO" id="GO:0005576">
    <property type="term" value="C:extracellular region"/>
    <property type="evidence" value="ECO:0007669"/>
    <property type="project" value="UniProtKB-SubCell"/>
</dbReference>
<feature type="domain" description="SD-repeat containing protein B" evidence="8">
    <location>
        <begin position="637"/>
        <end position="687"/>
    </location>
</feature>
<reference evidence="10 11" key="1">
    <citation type="submission" date="2019-03" db="EMBL/GenBank/DDBJ databases">
        <title>Genomic Encyclopedia of Type Strains, Phase IV (KMG-IV): sequencing the most valuable type-strain genomes for metagenomic binning, comparative biology and taxonomic classification.</title>
        <authorList>
            <person name="Goeker M."/>
        </authorList>
    </citation>
    <scope>NUCLEOTIDE SEQUENCE [LARGE SCALE GENOMIC DNA]</scope>
    <source>
        <strain evidence="10 11">DSM 21667</strain>
    </source>
</reference>
<feature type="region of interest" description="Disordered" evidence="4">
    <location>
        <begin position="1177"/>
        <end position="1204"/>
    </location>
</feature>
<evidence type="ECO:0000259" key="9">
    <source>
        <dbReference type="Pfam" id="PF20009"/>
    </source>
</evidence>
<dbReference type="InterPro" id="IPR013783">
    <property type="entry name" value="Ig-like_fold"/>
</dbReference>
<dbReference type="InterPro" id="IPR045474">
    <property type="entry name" value="GEVED"/>
</dbReference>
<dbReference type="Pfam" id="PF17210">
    <property type="entry name" value="SdrD_B"/>
    <property type="match status" value="2"/>
</dbReference>
<evidence type="ECO:0000256" key="4">
    <source>
        <dbReference type="SAM" id="MobiDB-lite"/>
    </source>
</evidence>
<dbReference type="Pfam" id="PF01345">
    <property type="entry name" value="DUF11"/>
    <property type="match status" value="1"/>
</dbReference>
<feature type="compositionally biased region" description="Polar residues" evidence="4">
    <location>
        <begin position="1755"/>
        <end position="1783"/>
    </location>
</feature>
<dbReference type="InterPro" id="IPR001434">
    <property type="entry name" value="OmcB-like_DUF11"/>
</dbReference>
<dbReference type="SUPFAM" id="SSF63825">
    <property type="entry name" value="YWTD domain"/>
    <property type="match status" value="1"/>
</dbReference>
<dbReference type="NCBIfam" id="TIGR01451">
    <property type="entry name" value="B_ant_repeat"/>
    <property type="match status" value="1"/>
</dbReference>
<feature type="signal peptide" evidence="6">
    <location>
        <begin position="1"/>
        <end position="28"/>
    </location>
</feature>
<feature type="region of interest" description="Disordered" evidence="4">
    <location>
        <begin position="1007"/>
        <end position="1028"/>
    </location>
</feature>
<evidence type="ECO:0000259" key="8">
    <source>
        <dbReference type="Pfam" id="PF17210"/>
    </source>
</evidence>
<comment type="caution">
    <text evidence="10">The sequence shown here is derived from an EMBL/GenBank/DDBJ whole genome shotgun (WGS) entry which is preliminary data.</text>
</comment>
<dbReference type="OrthoDB" id="5959557at2"/>
<evidence type="ECO:0000313" key="10">
    <source>
        <dbReference type="EMBL" id="TDR48640.1"/>
    </source>
</evidence>
<evidence type="ECO:0000256" key="5">
    <source>
        <dbReference type="SAM" id="Phobius"/>
    </source>
</evidence>
<sequence length="2010" mass="200209">MQTPTKRGRRAAHVLLLLGSGLSPAAFAAISGTVFQDFNSNGQRDLGGVAAAVDRGIGGVSVRAYDVSGACGVAATTSSVPASLGSFTLNVTGCSAAAPLRVEFTGYPAGLQPSFHSRASSGAPVATRGGTTVQFVADGANNVEVGLNAPVEFCQDDPLVAVAEQAFGDPQAAANASIDAVVRFPYSLTGSVGTPQPTGPVGIAGVPEVGTVYGMAYDKLQDNLFIAAYHKRHAGFGPGGTGTIYRVNAASSGAPAAPASFVDLNAVFGPATTGTDTVRGNYEGGAGGDTTWDQVGKSAYGDLELSLDGASLFAVNMADRQLYTIPTSGALNTTTITRRPIPSPCTTAADARPFGLAMRGTTLYVSGVCSAQSTQLAADLRAWVYAYDTVAGTFGATPVLQFALNYPRAAGNSDAVNDPSGDAIWRAWSSVAGTPAATNNSVYAEPMFSDLTFDGPDLVLGLRDRHGDHTGTGNVGTIRGITAGEILRACANGAGGWNLEQEGSCGGVTGAAGTATNQARGPNSAGNTRGGEFYPLDHYSDTSPPFFINDTPPDYNGRHDENAQGALIQVPGYATVASTIMDPFRFNSGGLRWYSNLTPADPASSRGYEIFQTGSGGFSKANGLGDADALCRAAPVEVGNYVWNDSNHNGVMDPGEAPIANVVLNLYSSSGAVLGSATTDANGEYYFVFSQGAADASTTDNLIVAPNPYFSTYTIGIVPANFSAGGALVNLRATVANTGGGGVADLRDSDGVAVTIPASTTTLGAAFTLAGAGDNNHSIDFGFGSFDYGDLPDTAAGNGSGNYNTLAADNGAAHGIVPGLFLGATVDAEADGQPNAAASGDDSNGTPDDEDGVTVADLALRVGRAPAVRVNATNTSGAAAQLCGFIDYNGDGDFADAGESANLGVPNGSNNAAFTLNFGVVPAGSATASYARFRLSTDAGCSASGIATNGEVEDYTATIAALDFGDLPDAAAGTGTGNYNTREADSGASHVIVGGLFLGAGVDAEGDGQPNAAASGDDTTGTPDDEDGVTIADLSMVSGTSASVRVNASNSGAAARLCGFVDFNGDGDFADAGESATQPVAAGASNATVTLNFGTVPANAAASTYARFRLDRGAGACSATGPASEGEVEDYPVSIGQLDFGDLPDTGAGNGPGNYATLLADNGPRHPIVAGLRLGANEDGEADGQPSTGANGDDASGTPDDEDGVVVGDLSLIAGTVARVRTAATNTLAVPAQLCGFVDFNGDGDFADAGETAPAVTVPVGSNAAPFTLDFGIVPSNAARNTYARFRLSTSTAACTPVGLAPDGEVEDNPIAIAATDFGDLPDTGAGNGAGNYSTLLSDDGARHSIVPGLFLGAGVDAEADGQPGTSANNDDANGTPDDEDGVNTADLALQRGVAPAVRVTGSNSTGSAATICGFIDYNGDGAFSAPGETAQGSLPNGSSNALVTLNFGSVPNNAVAASYARFRVSTAGTCSPSGAAIDGEVEDYPVNIGAGVLSLGNLVWNDRNNNGQVDAGEAGLPAVAVALYQDSNNDGTPDGAALANTSTDTNGNYLFQNLDPDSYIVEIVPPAGYLGSSCSGFPYATSGTCEPAADPDNDADNDDNGTLGGAVIRSGTVTLTVGGEPTNDGDGSNGNLSVDFGLLGNFDLALTKRLTAGQTGPFIAGQDVSFDITVINQGGIAAQNILVNDYIPAGLALSPAETNWTSVSPTLATRTIAGPLAAGASTSVTILLRVQPAAGSPLVNRAEIGGADDDGDASNTPPTDIDSTPDSNPGNDAGGTPNTPSDDATGGNGSGTPGDGDANGDEDDADPASIGTGSGSAVLGVAKAAQVLSVTGGGGYGSGAAPGNADVAYVLTVRNYSSQPVDTLQVTENLVATFGAAANWSVTGVTAPSLTLNPAFDGRSVTNLLAGTDTLAAGATTTIRLSVNIRFEPGRTYSNQVTASGSVGGVPVSDLSHNGVNPAPSGDPGGDSEPTVITLGSTAVPALSAPMVALLIGVLAFAGLRRRRSSSVM</sequence>
<evidence type="ECO:0000256" key="1">
    <source>
        <dbReference type="ARBA" id="ARBA00004613"/>
    </source>
</evidence>
<comment type="subcellular location">
    <subcellularLocation>
        <location evidence="1">Secreted</location>
    </subcellularLocation>
</comment>